<gene>
    <name evidence="1" type="ORF">SMN809_LOCUS76324</name>
</gene>
<dbReference type="EMBL" id="CAJOBI010334566">
    <property type="protein sequence ID" value="CAF5203929.1"/>
    <property type="molecule type" value="Genomic_DNA"/>
</dbReference>
<dbReference type="Proteomes" id="UP000676336">
    <property type="component" value="Unassembled WGS sequence"/>
</dbReference>
<organism evidence="1 2">
    <name type="scientific">Rotaria magnacalcarata</name>
    <dbReference type="NCBI Taxonomy" id="392030"/>
    <lineage>
        <taxon>Eukaryota</taxon>
        <taxon>Metazoa</taxon>
        <taxon>Spiralia</taxon>
        <taxon>Gnathifera</taxon>
        <taxon>Rotifera</taxon>
        <taxon>Eurotatoria</taxon>
        <taxon>Bdelloidea</taxon>
        <taxon>Philodinida</taxon>
        <taxon>Philodinidae</taxon>
        <taxon>Rotaria</taxon>
    </lineage>
</organism>
<protein>
    <submittedName>
        <fullName evidence="1">Uncharacterized protein</fullName>
    </submittedName>
</protein>
<proteinExistence type="predicted"/>
<accession>A0A8S3IQE9</accession>
<evidence type="ECO:0000313" key="2">
    <source>
        <dbReference type="Proteomes" id="UP000676336"/>
    </source>
</evidence>
<sequence length="98" mass="10735">MPIISEDRESLIESESLMPFQDRSPYAGYIASTVLANGSGIGQLDTAANSALTTLNNFNQDTVTIIDDENLRMEGHMIGGIGTFHDRRLGELINECEM</sequence>
<evidence type="ECO:0000313" key="1">
    <source>
        <dbReference type="EMBL" id="CAF5203929.1"/>
    </source>
</evidence>
<comment type="caution">
    <text evidence="1">The sequence shown here is derived from an EMBL/GenBank/DDBJ whole genome shotgun (WGS) entry which is preliminary data.</text>
</comment>
<name>A0A8S3IQE9_9BILA</name>
<reference evidence="1" key="1">
    <citation type="submission" date="2021-02" db="EMBL/GenBank/DDBJ databases">
        <authorList>
            <person name="Nowell W R."/>
        </authorList>
    </citation>
    <scope>NUCLEOTIDE SEQUENCE</scope>
</reference>
<dbReference type="AlphaFoldDB" id="A0A8S3IQE9"/>